<keyword evidence="3" id="KW-1185">Reference proteome</keyword>
<reference evidence="2 3" key="1">
    <citation type="submission" date="2022-01" db="EMBL/GenBank/DDBJ databases">
        <title>Whole genome-based taxonomy of the Shewanellaceae.</title>
        <authorList>
            <person name="Martin-Rodriguez A.J."/>
        </authorList>
    </citation>
    <scope>NUCLEOTIDE SEQUENCE [LARGE SCALE GENOMIC DNA]</scope>
    <source>
        <strain evidence="2 3">DSM 21332</strain>
    </source>
</reference>
<evidence type="ECO:0000256" key="1">
    <source>
        <dbReference type="SAM" id="SignalP"/>
    </source>
</evidence>
<dbReference type="PROSITE" id="PS51257">
    <property type="entry name" value="PROKAR_LIPOPROTEIN"/>
    <property type="match status" value="1"/>
</dbReference>
<comment type="caution">
    <text evidence="2">The sequence shown here is derived from an EMBL/GenBank/DDBJ whole genome shotgun (WGS) entry which is preliminary data.</text>
</comment>
<dbReference type="Pfam" id="PF04170">
    <property type="entry name" value="NlpE"/>
    <property type="match status" value="1"/>
</dbReference>
<name>A0ABT0N4T1_9GAMM</name>
<evidence type="ECO:0000313" key="3">
    <source>
        <dbReference type="Proteomes" id="UP001202831"/>
    </source>
</evidence>
<protein>
    <submittedName>
        <fullName evidence="2">Copper resistance protein NlpE</fullName>
    </submittedName>
</protein>
<keyword evidence="1" id="KW-0732">Signal</keyword>
<evidence type="ECO:0000313" key="2">
    <source>
        <dbReference type="EMBL" id="MCL2913175.1"/>
    </source>
</evidence>
<dbReference type="Gene3D" id="2.40.128.640">
    <property type="match status" value="1"/>
</dbReference>
<proteinExistence type="predicted"/>
<feature type="chain" id="PRO_5045405364" evidence="1">
    <location>
        <begin position="22"/>
        <end position="147"/>
    </location>
</feature>
<dbReference type="InterPro" id="IPR007298">
    <property type="entry name" value="Cu-R_lipoprotein_NlpE"/>
</dbReference>
<organism evidence="2 3">
    <name type="scientific">Shewanella corallii</name>
    <dbReference type="NCBI Taxonomy" id="560080"/>
    <lineage>
        <taxon>Bacteria</taxon>
        <taxon>Pseudomonadati</taxon>
        <taxon>Pseudomonadota</taxon>
        <taxon>Gammaproteobacteria</taxon>
        <taxon>Alteromonadales</taxon>
        <taxon>Shewanellaceae</taxon>
        <taxon>Shewanella</taxon>
    </lineage>
</organism>
<feature type="signal peptide" evidence="1">
    <location>
        <begin position="1"/>
        <end position="21"/>
    </location>
</feature>
<dbReference type="EMBL" id="JAKIKT010000001">
    <property type="protein sequence ID" value="MCL2913175.1"/>
    <property type="molecule type" value="Genomic_DNA"/>
</dbReference>
<sequence>MKLRKSVVLTALCCVGLTACAQVTTQLSTEHKAEPATSIADSSKTSLDWSGTCTGTLPCASCSGIGTELTLEKNGKYQLRSDYQGEKGGKFTETGTFQWNVAGNKIVLSNGHRYLAGENQLFMLNSDGNRVQGPLAEAYRLKKIPPA</sequence>
<gene>
    <name evidence="2" type="ORF">L2725_05170</name>
</gene>
<dbReference type="RefSeq" id="WP_249247950.1">
    <property type="nucleotide sequence ID" value="NZ_JAKIKT010000001.1"/>
</dbReference>
<dbReference type="Proteomes" id="UP001202831">
    <property type="component" value="Unassembled WGS sequence"/>
</dbReference>
<accession>A0ABT0N4T1</accession>